<dbReference type="GO" id="GO:0051603">
    <property type="term" value="P:proteolysis involved in protein catabolic process"/>
    <property type="evidence" value="ECO:0007669"/>
    <property type="project" value="TreeGrafter"/>
</dbReference>
<evidence type="ECO:0000256" key="2">
    <source>
        <dbReference type="ARBA" id="ARBA00022723"/>
    </source>
</evidence>
<evidence type="ECO:0000313" key="11">
    <source>
        <dbReference type="Proteomes" id="UP000264036"/>
    </source>
</evidence>
<dbReference type="PROSITE" id="PS51257">
    <property type="entry name" value="PROKAR_LIPOPROTEIN"/>
    <property type="match status" value="1"/>
</dbReference>
<evidence type="ECO:0000313" key="10">
    <source>
        <dbReference type="EMBL" id="HBP28466.1"/>
    </source>
</evidence>
<protein>
    <submittedName>
        <fullName evidence="10">Peptidase</fullName>
    </submittedName>
</protein>
<dbReference type="Gene3D" id="3.30.2010.10">
    <property type="entry name" value="Metalloproteases ('zincins'), catalytic domain"/>
    <property type="match status" value="1"/>
</dbReference>
<evidence type="ECO:0000256" key="7">
    <source>
        <dbReference type="SAM" id="MobiDB-lite"/>
    </source>
</evidence>
<feature type="region of interest" description="Disordered" evidence="7">
    <location>
        <begin position="224"/>
        <end position="243"/>
    </location>
</feature>
<dbReference type="AlphaFoldDB" id="A0A356LBU3"/>
<feature type="compositionally biased region" description="Basic and acidic residues" evidence="7">
    <location>
        <begin position="233"/>
        <end position="243"/>
    </location>
</feature>
<dbReference type="InterPro" id="IPR001915">
    <property type="entry name" value="Peptidase_M48"/>
</dbReference>
<evidence type="ECO:0000256" key="3">
    <source>
        <dbReference type="ARBA" id="ARBA00022801"/>
    </source>
</evidence>
<feature type="domain" description="Peptidase M48" evidence="9">
    <location>
        <begin position="81"/>
        <end position="242"/>
    </location>
</feature>
<comment type="similarity">
    <text evidence="6">Belongs to the peptidase M48 family.</text>
</comment>
<dbReference type="Proteomes" id="UP000264036">
    <property type="component" value="Unassembled WGS sequence"/>
</dbReference>
<name>A0A356LBU3_9BURK</name>
<dbReference type="GO" id="GO:0046872">
    <property type="term" value="F:metal ion binding"/>
    <property type="evidence" value="ECO:0007669"/>
    <property type="project" value="UniProtKB-KW"/>
</dbReference>
<gene>
    <name evidence="10" type="ORF">DD666_03500</name>
</gene>
<reference evidence="10 11" key="1">
    <citation type="journal article" date="2018" name="Nat. Biotechnol.">
        <title>A standardized bacterial taxonomy based on genome phylogeny substantially revises the tree of life.</title>
        <authorList>
            <person name="Parks D.H."/>
            <person name="Chuvochina M."/>
            <person name="Waite D.W."/>
            <person name="Rinke C."/>
            <person name="Skarshewski A."/>
            <person name="Chaumeil P.A."/>
            <person name="Hugenholtz P."/>
        </authorList>
    </citation>
    <scope>NUCLEOTIDE SEQUENCE [LARGE SCALE GENOMIC DNA]</scope>
    <source>
        <strain evidence="10">UBA10707</strain>
    </source>
</reference>
<evidence type="ECO:0000256" key="1">
    <source>
        <dbReference type="ARBA" id="ARBA00022670"/>
    </source>
</evidence>
<feature type="chain" id="PRO_5016750938" evidence="8">
    <location>
        <begin position="20"/>
        <end position="243"/>
    </location>
</feature>
<keyword evidence="5 6" id="KW-0482">Metalloprotease</keyword>
<dbReference type="GO" id="GO:0016020">
    <property type="term" value="C:membrane"/>
    <property type="evidence" value="ECO:0007669"/>
    <property type="project" value="TreeGrafter"/>
</dbReference>
<dbReference type="Pfam" id="PF01435">
    <property type="entry name" value="Peptidase_M48"/>
    <property type="match status" value="1"/>
</dbReference>
<dbReference type="EMBL" id="DOEK01000005">
    <property type="protein sequence ID" value="HBP28466.1"/>
    <property type="molecule type" value="Genomic_DNA"/>
</dbReference>
<evidence type="ECO:0000256" key="8">
    <source>
        <dbReference type="SAM" id="SignalP"/>
    </source>
</evidence>
<evidence type="ECO:0000259" key="9">
    <source>
        <dbReference type="Pfam" id="PF01435"/>
    </source>
</evidence>
<evidence type="ECO:0000256" key="6">
    <source>
        <dbReference type="RuleBase" id="RU003983"/>
    </source>
</evidence>
<feature type="signal peptide" evidence="8">
    <location>
        <begin position="1"/>
        <end position="19"/>
    </location>
</feature>
<keyword evidence="2" id="KW-0479">Metal-binding</keyword>
<keyword evidence="1 6" id="KW-0645">Protease</keyword>
<evidence type="ECO:0000256" key="5">
    <source>
        <dbReference type="ARBA" id="ARBA00023049"/>
    </source>
</evidence>
<proteinExistence type="inferred from homology"/>
<dbReference type="GO" id="GO:0004222">
    <property type="term" value="F:metalloendopeptidase activity"/>
    <property type="evidence" value="ECO:0007669"/>
    <property type="project" value="InterPro"/>
</dbReference>
<comment type="cofactor">
    <cofactor evidence="6">
        <name>Zn(2+)</name>
        <dbReference type="ChEBI" id="CHEBI:29105"/>
    </cofactor>
    <text evidence="6">Binds 1 zinc ion per subunit.</text>
</comment>
<sequence length="243" mass="25530">MFRPIALAALAVSSLTACQNMDVAGMVGAASSLFQAATVSDEQIQELAVSSQQQLDSQNRIASANSKYATRLARVTRNLTSYQGTPLQFKAYLNPEVNAFALPNGSIRVYAGLMDKMTDNELLFVLGHEVGHVIEGHSKAQARSSMLTLAAQQAGAASGVPILSTLSGSQLGALANGLVNAQYSQSHEYAADAFGLKVLKEQGHDKSAAVSALRKLESLSQGSASVFSSHPDSGSRADRIEAM</sequence>
<dbReference type="PANTHER" id="PTHR22726:SF8">
    <property type="entry name" value="METALLOPROTEASE YCAL"/>
    <property type="match status" value="1"/>
</dbReference>
<keyword evidence="4 6" id="KW-0862">Zinc</keyword>
<accession>A0A356LBU3</accession>
<organism evidence="10 11">
    <name type="scientific">Advenella kashmirensis</name>
    <dbReference type="NCBI Taxonomy" id="310575"/>
    <lineage>
        <taxon>Bacteria</taxon>
        <taxon>Pseudomonadati</taxon>
        <taxon>Pseudomonadota</taxon>
        <taxon>Betaproteobacteria</taxon>
        <taxon>Burkholderiales</taxon>
        <taxon>Alcaligenaceae</taxon>
    </lineage>
</organism>
<keyword evidence="8" id="KW-0732">Signal</keyword>
<keyword evidence="3 6" id="KW-0378">Hydrolase</keyword>
<comment type="caution">
    <text evidence="10">The sequence shown here is derived from an EMBL/GenBank/DDBJ whole genome shotgun (WGS) entry which is preliminary data.</text>
</comment>
<dbReference type="InterPro" id="IPR051156">
    <property type="entry name" value="Mito/Outer_Membr_Metalloprot"/>
</dbReference>
<dbReference type="PANTHER" id="PTHR22726">
    <property type="entry name" value="METALLOENDOPEPTIDASE OMA1"/>
    <property type="match status" value="1"/>
</dbReference>
<evidence type="ECO:0000256" key="4">
    <source>
        <dbReference type="ARBA" id="ARBA00022833"/>
    </source>
</evidence>